<feature type="domain" description="Bacterial sugar transferase" evidence="3">
    <location>
        <begin position="7"/>
        <end position="182"/>
    </location>
</feature>
<dbReference type="RefSeq" id="WP_255177950.1">
    <property type="nucleotide sequence ID" value="NZ_CP101462.1"/>
</dbReference>
<keyword evidence="2" id="KW-1133">Transmembrane helix</keyword>
<dbReference type="Pfam" id="PF02397">
    <property type="entry name" value="Bac_transf"/>
    <property type="match status" value="1"/>
</dbReference>
<comment type="similarity">
    <text evidence="1">Belongs to the bacterial sugar transferase family.</text>
</comment>
<organism evidence="4 5">
    <name type="scientific">Exiguobacterium aurantiacum</name>
    <dbReference type="NCBI Taxonomy" id="33987"/>
    <lineage>
        <taxon>Bacteria</taxon>
        <taxon>Bacillati</taxon>
        <taxon>Bacillota</taxon>
        <taxon>Bacilli</taxon>
        <taxon>Bacillales</taxon>
        <taxon>Bacillales Family XII. Incertae Sedis</taxon>
        <taxon>Exiguobacterium</taxon>
    </lineage>
</organism>
<evidence type="ECO:0000313" key="5">
    <source>
        <dbReference type="Proteomes" id="UP001060325"/>
    </source>
</evidence>
<evidence type="ECO:0000313" key="4">
    <source>
        <dbReference type="EMBL" id="UTT43579.1"/>
    </source>
</evidence>
<accession>A0ABY5FQA7</accession>
<dbReference type="Proteomes" id="UP001060325">
    <property type="component" value="Chromosome"/>
</dbReference>
<feature type="transmembrane region" description="Helical" evidence="2">
    <location>
        <begin position="12"/>
        <end position="33"/>
    </location>
</feature>
<dbReference type="GO" id="GO:0016740">
    <property type="term" value="F:transferase activity"/>
    <property type="evidence" value="ECO:0007669"/>
    <property type="project" value="UniProtKB-KW"/>
</dbReference>
<dbReference type="PANTHER" id="PTHR30576">
    <property type="entry name" value="COLANIC BIOSYNTHESIS UDP-GLUCOSE LIPID CARRIER TRANSFERASE"/>
    <property type="match status" value="1"/>
</dbReference>
<reference evidence="4" key="1">
    <citation type="submission" date="2022-07" db="EMBL/GenBank/DDBJ databases">
        <title>Complete genome of CX2.</title>
        <authorList>
            <person name="Cao G."/>
        </authorList>
    </citation>
    <scope>NUCLEOTIDE SEQUENCE</scope>
    <source>
        <strain evidence="4">CX2</strain>
    </source>
</reference>
<sequence>MYSRFLKRPQDMILATVSLLVLSPVLVTIAGLIKWKLGGPVLFKQKRPGKDGVVFEMVKFRTMTDERDEHGELLPDEARLTPFGNKLRSLSLDELPSLFNIVKGDIAIVGPRPLLVEYLPRYNDEQRRRHVVRPGLTGLAQVNGRNRLSWPNRFALDVKYVDNVTFLNDWKIILQTVGKVVKKDGISSDTAATMEAFMGDER</sequence>
<keyword evidence="5" id="KW-1185">Reference proteome</keyword>
<dbReference type="InterPro" id="IPR003362">
    <property type="entry name" value="Bact_transf"/>
</dbReference>
<evidence type="ECO:0000256" key="2">
    <source>
        <dbReference type="SAM" id="Phobius"/>
    </source>
</evidence>
<gene>
    <name evidence="4" type="ORF">NMQ00_03495</name>
</gene>
<dbReference type="EMBL" id="CP101462">
    <property type="protein sequence ID" value="UTT43579.1"/>
    <property type="molecule type" value="Genomic_DNA"/>
</dbReference>
<proteinExistence type="inferred from homology"/>
<protein>
    <submittedName>
        <fullName evidence="4">Sugar transferase</fullName>
    </submittedName>
</protein>
<keyword evidence="4" id="KW-0808">Transferase</keyword>
<evidence type="ECO:0000256" key="1">
    <source>
        <dbReference type="ARBA" id="ARBA00006464"/>
    </source>
</evidence>
<keyword evidence="2" id="KW-0812">Transmembrane</keyword>
<keyword evidence="2" id="KW-0472">Membrane</keyword>
<evidence type="ECO:0000259" key="3">
    <source>
        <dbReference type="Pfam" id="PF02397"/>
    </source>
</evidence>
<dbReference type="PANTHER" id="PTHR30576:SF8">
    <property type="entry name" value="UNDECAPRENYL-PHOSPHATE GALACTOSE PHOSPHOTRANSFERASE"/>
    <property type="match status" value="1"/>
</dbReference>
<name>A0ABY5FQA7_9BACL</name>